<organism evidence="1 2">
    <name type="scientific">Psychroflexus halocasei</name>
    <dbReference type="NCBI Taxonomy" id="908615"/>
    <lineage>
        <taxon>Bacteria</taxon>
        <taxon>Pseudomonadati</taxon>
        <taxon>Bacteroidota</taxon>
        <taxon>Flavobacteriia</taxon>
        <taxon>Flavobacteriales</taxon>
        <taxon>Flavobacteriaceae</taxon>
        <taxon>Psychroflexus</taxon>
    </lineage>
</organism>
<evidence type="ECO:0000313" key="2">
    <source>
        <dbReference type="Proteomes" id="UP000198820"/>
    </source>
</evidence>
<gene>
    <name evidence="1" type="ORF">SAMN05421540_104248</name>
</gene>
<proteinExistence type="predicted"/>
<sequence length="272" mass="31919">MKKRFILLIDFSEHSESLLKYAYDWSLQIETEFLIIHQTEVITPTLADIKTREKFTQEINLKMLDQVKSFVENILPNQAQLNYDVSDKNLNFTLKAHLNTGFENLIFVGIKETSLRKKIFLGSTAIQLINEIENSFVAMPKEMTKFSHEKIFVAVTEKHPLNILELNNFLSFIDETETSITFFHLSDYNEDTDFIEKKLRDLTTLFSAQYNVDYKIYEKNAYFNDIKKVINNKVDELLIVQKGSRHLTDKLFRRFLINDLVFEGETPLIVLP</sequence>
<keyword evidence="2" id="KW-1185">Reference proteome</keyword>
<dbReference type="STRING" id="908615.SAMN05421540_104248"/>
<evidence type="ECO:0000313" key="1">
    <source>
        <dbReference type="EMBL" id="SEA28529.1"/>
    </source>
</evidence>
<dbReference type="SUPFAM" id="SSF52402">
    <property type="entry name" value="Adenine nucleotide alpha hydrolases-like"/>
    <property type="match status" value="1"/>
</dbReference>
<dbReference type="Gene3D" id="3.40.50.12370">
    <property type="match status" value="1"/>
</dbReference>
<reference evidence="1 2" key="1">
    <citation type="submission" date="2016-10" db="EMBL/GenBank/DDBJ databases">
        <authorList>
            <person name="de Groot N.N."/>
        </authorList>
    </citation>
    <scope>NUCLEOTIDE SEQUENCE [LARGE SCALE GENOMIC DNA]</scope>
    <source>
        <strain evidence="1 2">DSM 23581</strain>
    </source>
</reference>
<dbReference type="EMBL" id="FNQF01000004">
    <property type="protein sequence ID" value="SEA28529.1"/>
    <property type="molecule type" value="Genomic_DNA"/>
</dbReference>
<evidence type="ECO:0008006" key="3">
    <source>
        <dbReference type="Google" id="ProtNLM"/>
    </source>
</evidence>
<dbReference type="RefSeq" id="WP_143521335.1">
    <property type="nucleotide sequence ID" value="NZ_FNQF01000004.1"/>
</dbReference>
<dbReference type="AlphaFoldDB" id="A0A1H3ZXV1"/>
<protein>
    <recommendedName>
        <fullName evidence="3">Nucleotide-binding universal stress protein, UspA family</fullName>
    </recommendedName>
</protein>
<dbReference type="Proteomes" id="UP000198820">
    <property type="component" value="Unassembled WGS sequence"/>
</dbReference>
<name>A0A1H3ZXV1_9FLAO</name>
<accession>A0A1H3ZXV1</accession>